<evidence type="ECO:0000313" key="2">
    <source>
        <dbReference type="EMBL" id="NNU42644.1"/>
    </source>
</evidence>
<dbReference type="EMBL" id="JABFCS010000001">
    <property type="protein sequence ID" value="NNU42644.1"/>
    <property type="molecule type" value="Genomic_DNA"/>
</dbReference>
<dbReference type="Pfam" id="PF07746">
    <property type="entry name" value="LigA"/>
    <property type="match status" value="1"/>
</dbReference>
<evidence type="ECO:0000313" key="3">
    <source>
        <dbReference type="Proteomes" id="UP000552954"/>
    </source>
</evidence>
<sequence length="121" mass="13252">MQNKAGIPGTIIFDGTQARKGYALNRMCFSFNDQVNRDSFQRDEEAYMAHYGLAPAQAEAIRKRDVLGLLAAGGNVYYLAKFAGILGLDVQDLGALQTGLSKDEFKARLVRQNDQPAPRAA</sequence>
<feature type="domain" description="Extradiol ring-cleavage dioxygenase LigAB LigA subunit" evidence="1">
    <location>
        <begin position="24"/>
        <end position="109"/>
    </location>
</feature>
<dbReference type="InterPro" id="IPR036622">
    <property type="entry name" value="LigA_sf"/>
</dbReference>
<keyword evidence="2" id="KW-0223">Dioxygenase</keyword>
<reference evidence="2 3" key="1">
    <citation type="submission" date="2020-05" db="EMBL/GenBank/DDBJ databases">
        <authorList>
            <person name="Khan S.A."/>
            <person name="Jeon C.O."/>
            <person name="Chun B.H."/>
        </authorList>
    </citation>
    <scope>NUCLEOTIDE SEQUENCE [LARGE SCALE GENOMIC DNA]</scope>
    <source>
        <strain evidence="2 3">B156</strain>
    </source>
</reference>
<dbReference type="AlphaFoldDB" id="A0A849K891"/>
<dbReference type="NCBIfam" id="NF009918">
    <property type="entry name" value="PRK13378.1"/>
    <property type="match status" value="1"/>
</dbReference>
<proteinExistence type="predicted"/>
<comment type="caution">
    <text evidence="2">The sequence shown here is derived from an EMBL/GenBank/DDBJ whole genome shotgun (WGS) entry which is preliminary data.</text>
</comment>
<dbReference type="RefSeq" id="WP_171556987.1">
    <property type="nucleotide sequence ID" value="NZ_JABFCS010000001.1"/>
</dbReference>
<dbReference type="GO" id="GO:0051213">
    <property type="term" value="F:dioxygenase activity"/>
    <property type="evidence" value="ECO:0007669"/>
    <property type="project" value="UniProtKB-KW"/>
</dbReference>
<reference evidence="2 3" key="2">
    <citation type="submission" date="2020-06" db="EMBL/GenBank/DDBJ databases">
        <title>Ramlibacter rhizophilus sp. nov., isolated from rhizosphere soil of national flower Mugunghwa from South Korea.</title>
        <authorList>
            <person name="Zheng-Fei Y."/>
            <person name="Huan T."/>
        </authorList>
    </citation>
    <scope>NUCLEOTIDE SEQUENCE [LARGE SCALE GENOMIC DNA]</scope>
    <source>
        <strain evidence="2 3">B156</strain>
    </source>
</reference>
<evidence type="ECO:0000259" key="1">
    <source>
        <dbReference type="Pfam" id="PF07746"/>
    </source>
</evidence>
<dbReference type="Gene3D" id="1.10.700.10">
    <property type="entry name" value="Dioxygenase LigAB, LigA subunit"/>
    <property type="match status" value="1"/>
</dbReference>
<protein>
    <submittedName>
        <fullName evidence="2">Protocatechuate 4,5-dioxygenase subunit alpha</fullName>
    </submittedName>
</protein>
<name>A0A849K891_9BURK</name>
<keyword evidence="3" id="KW-1185">Reference proteome</keyword>
<dbReference type="InterPro" id="IPR011986">
    <property type="entry name" value="Xdiol_dOase_LigA"/>
</dbReference>
<organism evidence="2 3">
    <name type="scientific">Ramlibacter montanisoli</name>
    <dbReference type="NCBI Taxonomy" id="2732512"/>
    <lineage>
        <taxon>Bacteria</taxon>
        <taxon>Pseudomonadati</taxon>
        <taxon>Pseudomonadota</taxon>
        <taxon>Betaproteobacteria</taxon>
        <taxon>Burkholderiales</taxon>
        <taxon>Comamonadaceae</taxon>
        <taxon>Ramlibacter</taxon>
    </lineage>
</organism>
<dbReference type="Proteomes" id="UP000552954">
    <property type="component" value="Unassembled WGS sequence"/>
</dbReference>
<gene>
    <name evidence="2" type="ORF">HK415_04840</name>
</gene>
<accession>A0A849K891</accession>
<keyword evidence="2" id="KW-0560">Oxidoreductase</keyword>
<dbReference type="SUPFAM" id="SSF48076">
    <property type="entry name" value="LigA subunit of an aromatic-ring-opening dioxygenase LigAB"/>
    <property type="match status" value="1"/>
</dbReference>